<reference evidence="2 3" key="1">
    <citation type="submission" date="2020-08" db="EMBL/GenBank/DDBJ databases">
        <title>Cohnella phylogeny.</title>
        <authorList>
            <person name="Dunlap C."/>
        </authorList>
    </citation>
    <scope>NUCLEOTIDE SEQUENCE [LARGE SCALE GENOMIC DNA]</scope>
    <source>
        <strain evidence="2 3">DSM 25239</strain>
    </source>
</reference>
<comment type="caution">
    <text evidence="2">The sequence shown here is derived from an EMBL/GenBank/DDBJ whole genome shotgun (WGS) entry which is preliminary data.</text>
</comment>
<gene>
    <name evidence="2" type="ORF">H7B90_09435</name>
</gene>
<feature type="domain" description="DinB-like" evidence="1">
    <location>
        <begin position="13"/>
        <end position="147"/>
    </location>
</feature>
<dbReference type="Proteomes" id="UP000553776">
    <property type="component" value="Unassembled WGS sequence"/>
</dbReference>
<dbReference type="Gene3D" id="1.20.120.450">
    <property type="entry name" value="dinb family like domain"/>
    <property type="match status" value="1"/>
</dbReference>
<proteinExistence type="predicted"/>
<keyword evidence="3" id="KW-1185">Reference proteome</keyword>
<organism evidence="2 3">
    <name type="scientific">Cohnella xylanilytica</name>
    <dbReference type="NCBI Taxonomy" id="557555"/>
    <lineage>
        <taxon>Bacteria</taxon>
        <taxon>Bacillati</taxon>
        <taxon>Bacillota</taxon>
        <taxon>Bacilli</taxon>
        <taxon>Bacillales</taxon>
        <taxon>Paenibacillaceae</taxon>
        <taxon>Cohnella</taxon>
    </lineage>
</organism>
<dbReference type="SUPFAM" id="SSF109854">
    <property type="entry name" value="DinB/YfiT-like putative metalloenzymes"/>
    <property type="match status" value="1"/>
</dbReference>
<dbReference type="Pfam" id="PF12867">
    <property type="entry name" value="DinB_2"/>
    <property type="match status" value="1"/>
</dbReference>
<protein>
    <submittedName>
        <fullName evidence="2">DinB family protein</fullName>
    </submittedName>
</protein>
<evidence type="ECO:0000313" key="2">
    <source>
        <dbReference type="EMBL" id="MBB6691621.1"/>
    </source>
</evidence>
<name>A0A841U0G0_9BACL</name>
<dbReference type="RefSeq" id="WP_185135618.1">
    <property type="nucleotide sequence ID" value="NZ_JACJVR010000032.1"/>
</dbReference>
<dbReference type="EMBL" id="JACJVR010000032">
    <property type="protein sequence ID" value="MBB6691621.1"/>
    <property type="molecule type" value="Genomic_DNA"/>
</dbReference>
<dbReference type="InterPro" id="IPR024775">
    <property type="entry name" value="DinB-like"/>
</dbReference>
<dbReference type="InterPro" id="IPR034660">
    <property type="entry name" value="DinB/YfiT-like"/>
</dbReference>
<sequence length="164" mass="18652">MSLNENEIRRYLETPELLEKAIEGLTEEQLKWKQAPDKWSVTEVLSHLADHNLIVSFRIREIVSGSTVQLPGFKQDPWVEHSFANAGAATDILELYSALIRYNAQLFARLPEEYGEKTAVNQKGDKVTLNDVIRSFIEHVHVHLGQIDRIKRNDPTSLNSSCAV</sequence>
<accession>A0A841U0G0</accession>
<evidence type="ECO:0000259" key="1">
    <source>
        <dbReference type="Pfam" id="PF12867"/>
    </source>
</evidence>
<evidence type="ECO:0000313" key="3">
    <source>
        <dbReference type="Proteomes" id="UP000553776"/>
    </source>
</evidence>
<dbReference type="AlphaFoldDB" id="A0A841U0G0"/>